<dbReference type="AlphaFoldDB" id="A0A2S1LZW8"/>
<evidence type="ECO:0000256" key="1">
    <source>
        <dbReference type="SAM" id="Phobius"/>
    </source>
</evidence>
<dbReference type="RefSeq" id="WP_046218355.1">
    <property type="nucleotide sequence ID" value="NZ_CP015328.1"/>
</dbReference>
<dbReference type="KEGG" id="beo:BEH_26240"/>
<feature type="transmembrane region" description="Helical" evidence="1">
    <location>
        <begin position="169"/>
        <end position="185"/>
    </location>
</feature>
<dbReference type="OrthoDB" id="9781349at2"/>
<gene>
    <name evidence="3" type="ORF">BEH_26240</name>
</gene>
<keyword evidence="1" id="KW-1133">Transmembrane helix</keyword>
<feature type="transmembrane region" description="Helical" evidence="1">
    <location>
        <begin position="463"/>
        <end position="487"/>
    </location>
</feature>
<feature type="transmembrane region" description="Helical" evidence="1">
    <location>
        <begin position="144"/>
        <end position="162"/>
    </location>
</feature>
<dbReference type="Proteomes" id="UP000036202">
    <property type="component" value="Plasmid pbeh6"/>
</dbReference>
<feature type="transmembrane region" description="Helical" evidence="1">
    <location>
        <begin position="314"/>
        <end position="341"/>
    </location>
</feature>
<organism evidence="3 4">
    <name type="scientific">Priestia filamentosa</name>
    <dbReference type="NCBI Taxonomy" id="1402861"/>
    <lineage>
        <taxon>Bacteria</taxon>
        <taxon>Bacillati</taxon>
        <taxon>Bacillota</taxon>
        <taxon>Bacilli</taxon>
        <taxon>Bacillales</taxon>
        <taxon>Bacillaceae</taxon>
        <taxon>Priestia</taxon>
    </lineage>
</organism>
<name>A0A2S1LZW8_9BACI</name>
<dbReference type="InterPro" id="IPR002823">
    <property type="entry name" value="DUF112_TM"/>
</dbReference>
<feature type="transmembrane region" description="Helical" evidence="1">
    <location>
        <begin position="19"/>
        <end position="38"/>
    </location>
</feature>
<keyword evidence="1" id="KW-0472">Membrane</keyword>
<dbReference type="EMBL" id="CP015328">
    <property type="protein sequence ID" value="AWG44360.1"/>
    <property type="molecule type" value="Genomic_DNA"/>
</dbReference>
<sequence length="505" mass="53388">MDTQVILDGLMTALHPMNLLWLTLGGLLGTIVGMLPGLGPATGVAILIPVTFGMEPISALILLAAIYYGAMYGGSRSSILINTPGDGSAIAATFDGYPMTKKGQAGQAMAISAVASLIGGLIAVVGFVLLSAPLANLAIRFGPAEYFLLMLFTLSAVVSLSIGKMVKGFIAMLAGLLIGTVGIDLQTGVHRFTLDIPHFSDGIDFLVVIIGIYAVGEVLFNLLTISKQKVQKNKKLGKVWFTKEQWKRSKWPIVRSGPLGFIIGVLPGAGGTIASMLSYSTEKQLSKKPDEFGKGAVEGLAAPESANNAASVGAMIPLLTMGIPGSGTTAVMLGALVMLGIRPGPLLFENSPDLVWSFINSMFIGNLILVVINIAMVGLLVKILNIPSQVLYPIILILSFMGAYTLGYSTIDFYILIAFGVIGLFLKILDFPIAPLILALIVGTSMEQNLRKSLVLSDGSFNIFFSSSICIGLIILTILSLCYPLIVKVISKRRFAKDTGEPTDV</sequence>
<dbReference type="Pfam" id="PF01970">
    <property type="entry name" value="TctA"/>
    <property type="match status" value="1"/>
</dbReference>
<geneLocation type="plasmid" evidence="4">
    <name>pbeh6</name>
</geneLocation>
<dbReference type="PANTHER" id="PTHR35342:SF5">
    <property type="entry name" value="TRICARBOXYLIC TRANSPORT PROTEIN"/>
    <property type="match status" value="1"/>
</dbReference>
<feature type="transmembrane region" description="Helical" evidence="1">
    <location>
        <begin position="390"/>
        <end position="406"/>
    </location>
</feature>
<keyword evidence="3" id="KW-0614">Plasmid</keyword>
<accession>A0A2S1LZW8</accession>
<feature type="transmembrane region" description="Helical" evidence="1">
    <location>
        <begin position="44"/>
        <end position="68"/>
    </location>
</feature>
<evidence type="ECO:0000313" key="3">
    <source>
        <dbReference type="EMBL" id="AWG44360.1"/>
    </source>
</evidence>
<dbReference type="PANTHER" id="PTHR35342">
    <property type="entry name" value="TRICARBOXYLIC TRANSPORT PROTEIN"/>
    <property type="match status" value="1"/>
</dbReference>
<keyword evidence="1" id="KW-0812">Transmembrane</keyword>
<feature type="transmembrane region" description="Helical" evidence="1">
    <location>
        <begin position="205"/>
        <end position="225"/>
    </location>
</feature>
<keyword evidence="4" id="KW-1185">Reference proteome</keyword>
<proteinExistence type="predicted"/>
<evidence type="ECO:0000259" key="2">
    <source>
        <dbReference type="Pfam" id="PF01970"/>
    </source>
</evidence>
<feature type="transmembrane region" description="Helical" evidence="1">
    <location>
        <begin position="257"/>
        <end position="279"/>
    </location>
</feature>
<feature type="transmembrane region" description="Helical" evidence="1">
    <location>
        <begin position="362"/>
        <end position="384"/>
    </location>
</feature>
<feature type="transmembrane region" description="Helical" evidence="1">
    <location>
        <begin position="413"/>
        <end position="443"/>
    </location>
</feature>
<protein>
    <submittedName>
        <fullName evidence="3">Transporter</fullName>
    </submittedName>
</protein>
<evidence type="ECO:0000313" key="4">
    <source>
        <dbReference type="Proteomes" id="UP000036202"/>
    </source>
</evidence>
<feature type="transmembrane region" description="Helical" evidence="1">
    <location>
        <begin position="108"/>
        <end position="132"/>
    </location>
</feature>
<feature type="domain" description="DUF112" evidence="2">
    <location>
        <begin position="19"/>
        <end position="438"/>
    </location>
</feature>
<reference evidence="3 4" key="1">
    <citation type="journal article" date="2015" name="PLoS ONE">
        <title>Genome Sequence of Bacillus endophyticus and Analysis of Its Companion Mechanism in the Ketogulonigenium vulgare-Bacillus Strain Consortium.</title>
        <authorList>
            <person name="Jia N."/>
            <person name="Du J."/>
            <person name="Ding M.Z."/>
            <person name="Gao F."/>
            <person name="Yuan Y.J."/>
        </authorList>
    </citation>
    <scope>NUCLEOTIDE SEQUENCE [LARGE SCALE GENOMIC DNA]</scope>
    <source>
        <strain evidence="3 4">Hbe603</strain>
        <plasmid evidence="4">pbeh6</plasmid>
    </source>
</reference>